<protein>
    <submittedName>
        <fullName evidence="2">Bifunctional non-homologous end joining protein LigD</fullName>
        <ecNumber evidence="2">6.5.1.1</ecNumber>
    </submittedName>
</protein>
<dbReference type="EC" id="6.5.1.1" evidence="2"/>
<dbReference type="NCBIfam" id="TIGR02778">
    <property type="entry name" value="ligD_pol"/>
    <property type="match status" value="1"/>
</dbReference>
<evidence type="ECO:0000313" key="3">
    <source>
        <dbReference type="Proteomes" id="UP001519343"/>
    </source>
</evidence>
<gene>
    <name evidence="2" type="ORF">J2Z37_003415</name>
</gene>
<name>A0ABS4GTE7_9BACL</name>
<keyword evidence="3" id="KW-1185">Reference proteome</keyword>
<evidence type="ECO:0000259" key="1">
    <source>
        <dbReference type="Pfam" id="PF21686"/>
    </source>
</evidence>
<proteinExistence type="predicted"/>
<dbReference type="PANTHER" id="PTHR42705">
    <property type="entry name" value="BIFUNCTIONAL NON-HOMOLOGOUS END JOINING PROTEIN LIGD"/>
    <property type="match status" value="1"/>
</dbReference>
<dbReference type="PANTHER" id="PTHR42705:SF2">
    <property type="entry name" value="BIFUNCTIONAL NON-HOMOLOGOUS END JOINING PROTEIN LIGD"/>
    <property type="match status" value="1"/>
</dbReference>
<evidence type="ECO:0000313" key="2">
    <source>
        <dbReference type="EMBL" id="MBP1933402.1"/>
    </source>
</evidence>
<dbReference type="Proteomes" id="UP001519343">
    <property type="component" value="Unassembled WGS sequence"/>
</dbReference>
<feature type="domain" description="DNA ligase D polymerase" evidence="1">
    <location>
        <begin position="37"/>
        <end position="285"/>
    </location>
</feature>
<dbReference type="Gene3D" id="3.90.920.10">
    <property type="entry name" value="DNA primase, PRIM domain"/>
    <property type="match status" value="1"/>
</dbReference>
<keyword evidence="2" id="KW-0436">Ligase</keyword>
<dbReference type="EMBL" id="JAGGKT010000011">
    <property type="protein sequence ID" value="MBP1933402.1"/>
    <property type="molecule type" value="Genomic_DNA"/>
</dbReference>
<dbReference type="GO" id="GO:0003910">
    <property type="term" value="F:DNA ligase (ATP) activity"/>
    <property type="evidence" value="ECO:0007669"/>
    <property type="project" value="UniProtKB-EC"/>
</dbReference>
<organism evidence="2 3">
    <name type="scientific">Ammoniphilus resinae</name>
    <dbReference type="NCBI Taxonomy" id="861532"/>
    <lineage>
        <taxon>Bacteria</taxon>
        <taxon>Bacillati</taxon>
        <taxon>Bacillota</taxon>
        <taxon>Bacilli</taxon>
        <taxon>Bacillales</taxon>
        <taxon>Paenibacillaceae</taxon>
        <taxon>Aneurinibacillus group</taxon>
        <taxon>Ammoniphilus</taxon>
    </lineage>
</organism>
<reference evidence="2 3" key="1">
    <citation type="submission" date="2021-03" db="EMBL/GenBank/DDBJ databases">
        <title>Genomic Encyclopedia of Type Strains, Phase IV (KMG-IV): sequencing the most valuable type-strain genomes for metagenomic binning, comparative biology and taxonomic classification.</title>
        <authorList>
            <person name="Goeker M."/>
        </authorList>
    </citation>
    <scope>NUCLEOTIDE SEQUENCE [LARGE SCALE GENOMIC DNA]</scope>
    <source>
        <strain evidence="2 3">DSM 24738</strain>
    </source>
</reference>
<comment type="caution">
    <text evidence="2">The sequence shown here is derived from an EMBL/GenBank/DDBJ whole genome shotgun (WGS) entry which is preliminary data.</text>
</comment>
<dbReference type="Pfam" id="PF21686">
    <property type="entry name" value="LigD_Prim-Pol"/>
    <property type="match status" value="1"/>
</dbReference>
<sequence>MVSVLMKKSEEFDLEIGERKLRITNPAKLLWPEDAITKLDYIHYLIAVAPVMLPYLHDRLLTTIRYPDGIHGKSFYQKNRPEHAPEWIESCYWRETNYVLANKLETLIWLGNQACLELHVSFNKYQREQFPTELVFDLDPTDVENYELVLEVASKIKEVLDSLGLFSQAKTSGASGLQIYIPIVERYTYDQTRKLNKFIAEYIVGKNPQQVTLERLVKNRGTKLYFDYIQHGEGRTLPAPYSTRARGGGTVSTPVTWEEVQSGFHPTDFTIRNIMERIKSIGDLFASITTEKKEQSLDEILAFLKQKQLD</sequence>
<dbReference type="InterPro" id="IPR052171">
    <property type="entry name" value="NHEJ_LigD"/>
</dbReference>
<dbReference type="RefSeq" id="WP_209811422.1">
    <property type="nucleotide sequence ID" value="NZ_JAGGKT010000011.1"/>
</dbReference>
<dbReference type="CDD" id="cd04861">
    <property type="entry name" value="LigD_Pol_like"/>
    <property type="match status" value="1"/>
</dbReference>
<accession>A0ABS4GTE7</accession>
<dbReference type="InterPro" id="IPR014145">
    <property type="entry name" value="LigD_pol_dom"/>
</dbReference>